<protein>
    <submittedName>
        <fullName evidence="3">SWIM zinc finger family protein</fullName>
    </submittedName>
</protein>
<keyword evidence="1" id="KW-0862">Zinc</keyword>
<evidence type="ECO:0000313" key="4">
    <source>
        <dbReference type="Proteomes" id="UP000679247"/>
    </source>
</evidence>
<dbReference type="EMBL" id="CP071709">
    <property type="protein sequence ID" value="QVY61345.1"/>
    <property type="molecule type" value="Genomic_DNA"/>
</dbReference>
<name>A0ABX8FB89_9BACI</name>
<keyword evidence="4" id="KW-1185">Reference proteome</keyword>
<proteinExistence type="predicted"/>
<dbReference type="RefSeq" id="WP_214476463.1">
    <property type="nucleotide sequence ID" value="NZ_CP071709.1"/>
</dbReference>
<dbReference type="Proteomes" id="UP000679247">
    <property type="component" value="Chromosome"/>
</dbReference>
<reference evidence="3 4" key="1">
    <citation type="submission" date="2021-03" db="EMBL/GenBank/DDBJ databases">
        <title>The first data on the complete genome of the tetrodotoxin-producing bacterium.</title>
        <authorList>
            <person name="Melnikova D.I."/>
            <person name="Nijland R."/>
            <person name="Magarlamov T.Y."/>
        </authorList>
    </citation>
    <scope>NUCLEOTIDE SEQUENCE [LARGE SCALE GENOMIC DNA]</scope>
    <source>
        <strain evidence="3 4">1839</strain>
    </source>
</reference>
<sequence>MRGIPEHLEEPLQLASQELKGMLHADAEDDVKLVHKGLMLYRQGLVGNLSVQGETISAAVQDVTPANVLLDLDFFSMSECSCPADGFCRHQMAVFLQLLSRAHSVSEWVEEWRKPLKEMQDAKGWGLQKARDLLKTAGMMKPSYDKWIETFEISFEELFYSKGIIKPYIIPEIYSIYIRRLRAGAPTEREWRLLYELIGSIYTFRKLADLSQRFEYEEAVIHRYYGHVFQSIMDDVFERMRTLSAQSFPFAFDDFIERMKDDSIEILKGDAPLEYERIHLYRILWTTFFTKKNWRQNERERLQESNDSNSFSLSAAAIHIDFLLRQDEDALRALSERDSSLTTYMLYWIETLNSQKDWKRAGLYLEVFISKLHDYLQQQPDYYTCRDFTRFAIKVISPFCTETGSMDLFERALEETLPYSYSEYEYLLFENKEYEKWGDLQAYIGFDMGILQNDRIKTLEKADPIVLLPLYHHGIQSDINMKNRDHYKAAVRKMKKLRTLYKKLKRMDDWSLYLDEILLKTKRLRAFQEECKRGKLIDA</sequence>
<evidence type="ECO:0000259" key="2">
    <source>
        <dbReference type="PROSITE" id="PS50966"/>
    </source>
</evidence>
<gene>
    <name evidence="3" type="ORF">J1899_20770</name>
</gene>
<evidence type="ECO:0000256" key="1">
    <source>
        <dbReference type="PROSITE-ProRule" id="PRU00325"/>
    </source>
</evidence>
<keyword evidence="1" id="KW-0863">Zinc-finger</keyword>
<accession>A0ABX8FB89</accession>
<keyword evidence="1" id="KW-0479">Metal-binding</keyword>
<dbReference type="InterPro" id="IPR007527">
    <property type="entry name" value="Znf_SWIM"/>
</dbReference>
<evidence type="ECO:0000313" key="3">
    <source>
        <dbReference type="EMBL" id="QVY61345.1"/>
    </source>
</evidence>
<organism evidence="3 4">
    <name type="scientific">Cytobacillus gottheilii</name>
    <dbReference type="NCBI Taxonomy" id="859144"/>
    <lineage>
        <taxon>Bacteria</taxon>
        <taxon>Bacillati</taxon>
        <taxon>Bacillota</taxon>
        <taxon>Bacilli</taxon>
        <taxon>Bacillales</taxon>
        <taxon>Bacillaceae</taxon>
        <taxon>Cytobacillus</taxon>
    </lineage>
</organism>
<feature type="domain" description="SWIM-type" evidence="2">
    <location>
        <begin position="66"/>
        <end position="99"/>
    </location>
</feature>
<dbReference type="PROSITE" id="PS50966">
    <property type="entry name" value="ZF_SWIM"/>
    <property type="match status" value="1"/>
</dbReference>